<dbReference type="EMBL" id="PRFC01000003">
    <property type="protein sequence ID" value="PWV21136.1"/>
    <property type="molecule type" value="Genomic_DNA"/>
</dbReference>
<dbReference type="VEuPathDB" id="TriTrypDB:TcCLB.510357.140"/>
<dbReference type="VEuPathDB" id="TriTrypDB:C4B63_1g37"/>
<dbReference type="VEuPathDB" id="TriTrypDB:TcBrA4_0022730"/>
<dbReference type="VEuPathDB" id="TriTrypDB:BCY84_06778"/>
<dbReference type="OMA" id="QCCWLGV"/>
<dbReference type="SMR" id="A0A2V2XK17"/>
<organism evidence="2 3">
    <name type="scientific">Trypanosoma cruzi</name>
    <dbReference type="NCBI Taxonomy" id="5693"/>
    <lineage>
        <taxon>Eukaryota</taxon>
        <taxon>Discoba</taxon>
        <taxon>Euglenozoa</taxon>
        <taxon>Kinetoplastea</taxon>
        <taxon>Metakinetoplastina</taxon>
        <taxon>Trypanosomatida</taxon>
        <taxon>Trypanosomatidae</taxon>
        <taxon>Trypanosoma</taxon>
        <taxon>Schizotrypanum</taxon>
    </lineage>
</organism>
<dbReference type="VEuPathDB" id="TriTrypDB:TCDM_05728"/>
<dbReference type="VEuPathDB" id="TriTrypDB:TcCLB.506753.240"/>
<name>A0A2V2XK17_TRYCR</name>
<dbReference type="OrthoDB" id="271533at2759"/>
<dbReference type="VEuPathDB" id="TriTrypDB:TcG_05178"/>
<sequence>MISVGNKTQKKGKGKGMGQETLEAGAVEWDVNSPPDSPFITDPAMAERLPIPAEYVRRMEEAQRLFALHDSEQQALAYAYRRATWMVGFQCGWLGIGGWLTVRGYRYADPVQSFVSGFTSNRIIRRLFTPLAMLGLTIMTLTGMQLPFDVRAMLVAGNAWRLEEAQKANALKERSMAFHEGKAIFDRLKEEERQAFEAGMEETKNSPK</sequence>
<evidence type="ECO:0000256" key="1">
    <source>
        <dbReference type="SAM" id="Phobius"/>
    </source>
</evidence>
<comment type="caution">
    <text evidence="2">The sequence shown here is derived from an EMBL/GenBank/DDBJ whole genome shotgun (WGS) entry which is preliminary data.</text>
</comment>
<dbReference type="VEuPathDB" id="TriTrypDB:TcCL_ESM12844"/>
<keyword evidence="1" id="KW-0472">Membrane</keyword>
<dbReference type="VEuPathDB" id="TriTrypDB:TcYC6_0040480"/>
<dbReference type="Proteomes" id="UP000246078">
    <property type="component" value="Unassembled WGS sequence"/>
</dbReference>
<accession>A0A2V2XK17</accession>
<reference evidence="2 3" key="1">
    <citation type="journal article" date="2018" name="Microb. Genom.">
        <title>Expanding an expanded genome: long-read sequencing of Trypanosoma cruzi.</title>
        <authorList>
            <person name="Berna L."/>
            <person name="Rodriguez M."/>
            <person name="Chiribao M.L."/>
            <person name="Parodi-Talice A."/>
            <person name="Pita S."/>
            <person name="Rijo G."/>
            <person name="Alvarez-Valin F."/>
            <person name="Robello C."/>
        </authorList>
    </citation>
    <scope>NUCLEOTIDE SEQUENCE [LARGE SCALE GENOMIC DNA]</scope>
    <source>
        <strain evidence="2 3">TCC</strain>
    </source>
</reference>
<dbReference type="VEuPathDB" id="TriTrypDB:C3747_3g66"/>
<dbReference type="VEuPathDB" id="TriTrypDB:TCSYLVIO_006799"/>
<dbReference type="AlphaFoldDB" id="A0A2V2XK17"/>
<evidence type="ECO:0000313" key="3">
    <source>
        <dbReference type="Proteomes" id="UP000246078"/>
    </source>
</evidence>
<protein>
    <recommendedName>
        <fullName evidence="4">Transmembrane protein</fullName>
    </recommendedName>
</protein>
<gene>
    <name evidence="2" type="ORF">C3747_3g66</name>
</gene>
<keyword evidence="1" id="KW-1133">Transmembrane helix</keyword>
<proteinExistence type="predicted"/>
<evidence type="ECO:0008006" key="4">
    <source>
        <dbReference type="Google" id="ProtNLM"/>
    </source>
</evidence>
<feature type="transmembrane region" description="Helical" evidence="1">
    <location>
        <begin position="127"/>
        <end position="148"/>
    </location>
</feature>
<keyword evidence="1" id="KW-0812">Transmembrane</keyword>
<evidence type="ECO:0000313" key="2">
    <source>
        <dbReference type="EMBL" id="PWV21136.1"/>
    </source>
</evidence>